<protein>
    <recommendedName>
        <fullName evidence="1">Kinetochore protein Spc24</fullName>
    </recommendedName>
</protein>
<dbReference type="GO" id="GO:0005634">
    <property type="term" value="C:nucleus"/>
    <property type="evidence" value="ECO:0007669"/>
    <property type="project" value="UniProtKB-SubCell"/>
</dbReference>
<dbReference type="GO" id="GO:0051301">
    <property type="term" value="P:cell division"/>
    <property type="evidence" value="ECO:0007669"/>
    <property type="project" value="UniProtKB-UniRule"/>
</dbReference>
<comment type="subunit">
    <text evidence="1">Component of the NDC80 complex.</text>
</comment>
<keyword evidence="1" id="KW-0132">Cell division</keyword>
<organism evidence="2 4">
    <name type="scientific">Biomphalaria glabrata</name>
    <name type="common">Bloodfluke planorb</name>
    <name type="synonym">Freshwater snail</name>
    <dbReference type="NCBI Taxonomy" id="6526"/>
    <lineage>
        <taxon>Eukaryota</taxon>
        <taxon>Metazoa</taxon>
        <taxon>Spiralia</taxon>
        <taxon>Lophotrochozoa</taxon>
        <taxon>Mollusca</taxon>
        <taxon>Gastropoda</taxon>
        <taxon>Heterobranchia</taxon>
        <taxon>Euthyneura</taxon>
        <taxon>Panpulmonata</taxon>
        <taxon>Hygrophila</taxon>
        <taxon>Lymnaeoidea</taxon>
        <taxon>Planorbidae</taxon>
        <taxon>Biomphalaria</taxon>
    </lineage>
</organism>
<accession>A0A9W2ZIE7</accession>
<evidence type="ECO:0000256" key="1">
    <source>
        <dbReference type="RuleBase" id="RU368011"/>
    </source>
</evidence>
<comment type="function">
    <text evidence="1">Acts as a component of the essential kinetochore-associated NDC80 complex, which is required for chromosome segregation and spindle checkpoint activity.</text>
</comment>
<dbReference type="OrthoDB" id="6432863at2759"/>
<name>A0A9W2ZIE7_BIOGL</name>
<keyword evidence="1" id="KW-0131">Cell cycle</keyword>
<dbReference type="InterPro" id="IPR013252">
    <property type="entry name" value="Ndc80_Spc24"/>
</dbReference>
<sequence length="167" mass="19748">MTRLEPLEKRFAHFLELAEEYKELRILEKTYFEDEAIKLEKKLKSSAHSVQDEELLASQVSNLDKREGMLNKEIAQREQILKEMSKELEVLKQEEKENTPLPKERYLVNLYRDISRVKYHANPGPNELKGFICTESGQVKTFCFDKLKQSEFFIANSLWAMGDEENW</sequence>
<comment type="subcellular location">
    <subcellularLocation>
        <location evidence="1">Nucleus</location>
    </subcellularLocation>
    <subcellularLocation>
        <location evidence="1">Chromosome</location>
        <location evidence="1">Centromere</location>
        <location evidence="1">Kinetochore</location>
    </subcellularLocation>
</comment>
<keyword evidence="1" id="KW-0137">Centromere</keyword>
<keyword evidence="1" id="KW-0498">Mitosis</keyword>
<evidence type="ECO:0000313" key="3">
    <source>
        <dbReference type="RefSeq" id="XP_055874701.1"/>
    </source>
</evidence>
<gene>
    <name evidence="3 4" type="primary">LOC129924425</name>
</gene>
<proteinExistence type="inferred from homology"/>
<keyword evidence="2" id="KW-1185">Reference proteome</keyword>
<dbReference type="AlphaFoldDB" id="A0A9W2ZIE7"/>
<dbReference type="Gene3D" id="3.30.160.570">
    <property type="entry name" value="Ncd80 complex, Spc24 subunit"/>
    <property type="match status" value="1"/>
</dbReference>
<comment type="similarity">
    <text evidence="1">Belongs to the SPC24 family.</text>
</comment>
<keyword evidence="1" id="KW-0539">Nucleus</keyword>
<dbReference type="GeneID" id="129924425"/>
<evidence type="ECO:0000313" key="2">
    <source>
        <dbReference type="Proteomes" id="UP001165740"/>
    </source>
</evidence>
<dbReference type="Proteomes" id="UP001165740">
    <property type="component" value="Chromosome 2"/>
</dbReference>
<keyword evidence="1" id="KW-0995">Kinetochore</keyword>
<dbReference type="RefSeq" id="XP_055874702.1">
    <property type="nucleotide sequence ID" value="XM_056018727.1"/>
</dbReference>
<keyword evidence="1" id="KW-0158">Chromosome</keyword>
<dbReference type="GO" id="GO:0000776">
    <property type="term" value="C:kinetochore"/>
    <property type="evidence" value="ECO:0007669"/>
    <property type="project" value="UniProtKB-KW"/>
</dbReference>
<reference evidence="3 4" key="1">
    <citation type="submission" date="2025-04" db="UniProtKB">
        <authorList>
            <consortium name="RefSeq"/>
        </authorList>
    </citation>
    <scope>IDENTIFICATION</scope>
</reference>
<dbReference type="RefSeq" id="XP_055874701.1">
    <property type="nucleotide sequence ID" value="XM_056018726.1"/>
</dbReference>
<evidence type="ECO:0000313" key="4">
    <source>
        <dbReference type="RefSeq" id="XP_055874702.1"/>
    </source>
</evidence>
<dbReference type="Pfam" id="PF08286">
    <property type="entry name" value="Spc24"/>
    <property type="match status" value="1"/>
</dbReference>